<dbReference type="Pfam" id="PF04986">
    <property type="entry name" value="Y2_Tnp"/>
    <property type="match status" value="1"/>
</dbReference>
<organism evidence="2 3">
    <name type="scientific">Enhygromyxa salina</name>
    <dbReference type="NCBI Taxonomy" id="215803"/>
    <lineage>
        <taxon>Bacteria</taxon>
        <taxon>Pseudomonadati</taxon>
        <taxon>Myxococcota</taxon>
        <taxon>Polyangia</taxon>
        <taxon>Nannocystales</taxon>
        <taxon>Nannocystaceae</taxon>
        <taxon>Enhygromyxa</taxon>
    </lineage>
</organism>
<accession>A0A0C1ZSL7</accession>
<protein>
    <submittedName>
        <fullName evidence="2">Transposon-like protein</fullName>
    </submittedName>
</protein>
<dbReference type="GO" id="GO:0006313">
    <property type="term" value="P:DNA transposition"/>
    <property type="evidence" value="ECO:0007669"/>
    <property type="project" value="InterPro"/>
</dbReference>
<feature type="domain" description="Transposase IS801/IS1294" evidence="1">
    <location>
        <begin position="26"/>
        <end position="81"/>
    </location>
</feature>
<comment type="caution">
    <text evidence="2">The sequence shown here is derived from an EMBL/GenBank/DDBJ whole genome shotgun (WGS) entry which is preliminary data.</text>
</comment>
<evidence type="ECO:0000313" key="3">
    <source>
        <dbReference type="Proteomes" id="UP000031599"/>
    </source>
</evidence>
<name>A0A0C1ZSL7_9BACT</name>
<dbReference type="AlphaFoldDB" id="A0A0C1ZSL7"/>
<gene>
    <name evidence="2" type="ORF">DB30_07325</name>
</gene>
<dbReference type="EMBL" id="JMCC02000081">
    <property type="protein sequence ID" value="KIG14058.1"/>
    <property type="molecule type" value="Genomic_DNA"/>
</dbReference>
<reference evidence="2 3" key="1">
    <citation type="submission" date="2014-12" db="EMBL/GenBank/DDBJ databases">
        <title>Genome assembly of Enhygromyxa salina DSM 15201.</title>
        <authorList>
            <person name="Sharma G."/>
            <person name="Subramanian S."/>
        </authorList>
    </citation>
    <scope>NUCLEOTIDE SEQUENCE [LARGE SCALE GENOMIC DNA]</scope>
    <source>
        <strain evidence="2 3">DSM 15201</strain>
    </source>
</reference>
<evidence type="ECO:0000313" key="2">
    <source>
        <dbReference type="EMBL" id="KIG14058.1"/>
    </source>
</evidence>
<dbReference type="Proteomes" id="UP000031599">
    <property type="component" value="Unassembled WGS sequence"/>
</dbReference>
<dbReference type="GO" id="GO:0003677">
    <property type="term" value="F:DNA binding"/>
    <property type="evidence" value="ECO:0007669"/>
    <property type="project" value="InterPro"/>
</dbReference>
<dbReference type="RefSeq" id="WP_052554494.1">
    <property type="nucleotide sequence ID" value="NZ_JMCC02000081.1"/>
</dbReference>
<dbReference type="GO" id="GO:0004803">
    <property type="term" value="F:transposase activity"/>
    <property type="evidence" value="ECO:0007669"/>
    <property type="project" value="InterPro"/>
</dbReference>
<sequence>MSLRRSLRRRAKARLGLDSVEDALFGAVTFIQRGDSSLRLNVHFHCLVLDGVYVRDDEGELRFHSLGAPTSEEVTEVARWTHERLGRVLERHGRSLDELGCEDAPELLAQEQPALASCYGASVADRQLLGDAPGQRTRKLVHRVREVAKPNEALAEVDHLPRCADVTTAQACSVTHR</sequence>
<dbReference type="InterPro" id="IPR007069">
    <property type="entry name" value="Transposase_32"/>
</dbReference>
<proteinExistence type="predicted"/>
<evidence type="ECO:0000259" key="1">
    <source>
        <dbReference type="Pfam" id="PF04986"/>
    </source>
</evidence>